<dbReference type="PANTHER" id="PTHR15949">
    <property type="entry name" value="TESTIS-EXPRESSED PROTEIN 264"/>
    <property type="match status" value="1"/>
</dbReference>
<dbReference type="InterPro" id="IPR029442">
    <property type="entry name" value="GyrI-like"/>
</dbReference>
<protein>
    <recommendedName>
        <fullName evidence="1">GyrI-like small molecule binding domain-containing protein</fullName>
    </recommendedName>
</protein>
<dbReference type="Gene3D" id="3.20.80.10">
    <property type="entry name" value="Regulatory factor, effector binding domain"/>
    <property type="match status" value="1"/>
</dbReference>
<dbReference type="EMBL" id="FLUM01000001">
    <property type="protein sequence ID" value="SBV93482.1"/>
    <property type="molecule type" value="Genomic_DNA"/>
</dbReference>
<proteinExistence type="predicted"/>
<sequence>MKKLVKILLALVIGIVILLSAVYAYYGGFRTINFEVKEVGGEVFVYENVTGDYSQSPVVMDSIYYTLLNDYKIETTKGAGMYYDNPQQVEKSKLRSEIGCILDTPLDSMQMAVLSSRFKVKVLSKGDYIMGEFPNKGMISTIVGIMKVYPAMTKYIETTDYKADGPVMEIYDVPAKVIIYRQSVSK</sequence>
<dbReference type="AlphaFoldDB" id="A0A212J1X5"/>
<name>A0A212J1X5_9BACT</name>
<accession>A0A212J1X5</accession>
<feature type="domain" description="GyrI-like small molecule binding" evidence="1">
    <location>
        <begin position="50"/>
        <end position="173"/>
    </location>
</feature>
<dbReference type="RefSeq" id="WP_296938768.1">
    <property type="nucleotide sequence ID" value="NZ_LT599032.1"/>
</dbReference>
<evidence type="ECO:0000259" key="1">
    <source>
        <dbReference type="Pfam" id="PF06445"/>
    </source>
</evidence>
<evidence type="ECO:0000313" key="2">
    <source>
        <dbReference type="EMBL" id="SBV93482.1"/>
    </source>
</evidence>
<dbReference type="SUPFAM" id="SSF55136">
    <property type="entry name" value="Probable bacterial effector-binding domain"/>
    <property type="match status" value="1"/>
</dbReference>
<dbReference type="Pfam" id="PF06445">
    <property type="entry name" value="GyrI-like"/>
    <property type="match status" value="1"/>
</dbReference>
<reference evidence="2" key="1">
    <citation type="submission" date="2016-04" db="EMBL/GenBank/DDBJ databases">
        <authorList>
            <person name="Evans L.H."/>
            <person name="Alamgir A."/>
            <person name="Owens N."/>
            <person name="Weber N.D."/>
            <person name="Virtaneva K."/>
            <person name="Barbian K."/>
            <person name="Babar A."/>
            <person name="Rosenke K."/>
        </authorList>
    </citation>
    <scope>NUCLEOTIDE SEQUENCE</scope>
    <source>
        <strain evidence="2">86-1</strain>
    </source>
</reference>
<gene>
    <name evidence="2" type="ORF">KL86DYS1_10879</name>
</gene>
<dbReference type="PANTHER" id="PTHR15949:SF3">
    <property type="entry name" value="TESTIS-EXPRESSED PROTEIN 264"/>
    <property type="match status" value="1"/>
</dbReference>
<organism evidence="2">
    <name type="scientific">uncultured Dysgonomonas sp</name>
    <dbReference type="NCBI Taxonomy" id="206096"/>
    <lineage>
        <taxon>Bacteria</taxon>
        <taxon>Pseudomonadati</taxon>
        <taxon>Bacteroidota</taxon>
        <taxon>Bacteroidia</taxon>
        <taxon>Bacteroidales</taxon>
        <taxon>Dysgonomonadaceae</taxon>
        <taxon>Dysgonomonas</taxon>
        <taxon>environmental samples</taxon>
    </lineage>
</organism>
<dbReference type="InterPro" id="IPR011256">
    <property type="entry name" value="Reg_factor_effector_dom_sf"/>
</dbReference>